<dbReference type="InterPro" id="IPR004146">
    <property type="entry name" value="DC1"/>
</dbReference>
<keyword evidence="1" id="KW-0677">Repeat</keyword>
<evidence type="ECO:0000313" key="4">
    <source>
        <dbReference type="EMBL" id="KAF3510343.1"/>
    </source>
</evidence>
<dbReference type="EMBL" id="QGKX02001521">
    <property type="protein sequence ID" value="KAF3510343.1"/>
    <property type="molecule type" value="Genomic_DNA"/>
</dbReference>
<gene>
    <name evidence="4" type="ORF">F2Q69_00003363</name>
</gene>
<dbReference type="Proteomes" id="UP000712600">
    <property type="component" value="Unassembled WGS sequence"/>
</dbReference>
<dbReference type="PANTHER" id="PTHR32410">
    <property type="entry name" value="CYSTEINE/HISTIDINE-RICH C1 DOMAIN FAMILY PROTEIN"/>
    <property type="match status" value="1"/>
</dbReference>
<feature type="domain" description="DC1-like C-terminal" evidence="3">
    <location>
        <begin position="52"/>
        <end position="83"/>
    </location>
</feature>
<dbReference type="AlphaFoldDB" id="A0A8S9PBU6"/>
<evidence type="ECO:0000259" key="3">
    <source>
        <dbReference type="Pfam" id="PF22926"/>
    </source>
</evidence>
<feature type="domain" description="DC1" evidence="2">
    <location>
        <begin position="2"/>
        <end position="32"/>
    </location>
</feature>
<evidence type="ECO:0000259" key="2">
    <source>
        <dbReference type="Pfam" id="PF03107"/>
    </source>
</evidence>
<comment type="caution">
    <text evidence="4">The sequence shown here is derived from an EMBL/GenBank/DDBJ whole genome shotgun (WGS) entry which is preliminary data.</text>
</comment>
<evidence type="ECO:0000256" key="1">
    <source>
        <dbReference type="ARBA" id="ARBA00022737"/>
    </source>
</evidence>
<evidence type="ECO:0008006" key="6">
    <source>
        <dbReference type="Google" id="ProtNLM"/>
    </source>
</evidence>
<dbReference type="InterPro" id="IPR053192">
    <property type="entry name" value="Vacuole_Formation_Reg"/>
</dbReference>
<reference evidence="4" key="1">
    <citation type="submission" date="2019-12" db="EMBL/GenBank/DDBJ databases">
        <title>Genome sequencing and annotation of Brassica cretica.</title>
        <authorList>
            <person name="Studholme D.J."/>
            <person name="Sarris P."/>
        </authorList>
    </citation>
    <scope>NUCLEOTIDE SEQUENCE</scope>
    <source>
        <strain evidence="4">PFS-109/04</strain>
        <tissue evidence="4">Leaf</tissue>
    </source>
</reference>
<dbReference type="Pfam" id="PF22926">
    <property type="entry name" value="C1-like_CT"/>
    <property type="match status" value="1"/>
</dbReference>
<dbReference type="InterPro" id="IPR054483">
    <property type="entry name" value="DC1-like_CT"/>
</dbReference>
<accession>A0A8S9PBU6</accession>
<dbReference type="PANTHER" id="PTHR32410:SF168">
    <property type="entry name" value="CYSTEINE_HISTIDINE-RICH C1 DOMAIN FAMILY PROTEIN"/>
    <property type="match status" value="1"/>
</dbReference>
<dbReference type="Pfam" id="PF03107">
    <property type="entry name" value="C1_2"/>
    <property type="match status" value="1"/>
</dbReference>
<protein>
    <recommendedName>
        <fullName evidence="6">DC1 domain-containing protein</fullName>
    </recommendedName>
</protein>
<name>A0A8S9PBU6_BRACR</name>
<organism evidence="4 5">
    <name type="scientific">Brassica cretica</name>
    <name type="common">Mustard</name>
    <dbReference type="NCBI Taxonomy" id="69181"/>
    <lineage>
        <taxon>Eukaryota</taxon>
        <taxon>Viridiplantae</taxon>
        <taxon>Streptophyta</taxon>
        <taxon>Embryophyta</taxon>
        <taxon>Tracheophyta</taxon>
        <taxon>Spermatophyta</taxon>
        <taxon>Magnoliopsida</taxon>
        <taxon>eudicotyledons</taxon>
        <taxon>Gunneridae</taxon>
        <taxon>Pentapetalae</taxon>
        <taxon>rosids</taxon>
        <taxon>malvids</taxon>
        <taxon>Brassicales</taxon>
        <taxon>Brassicaceae</taxon>
        <taxon>Brassiceae</taxon>
        <taxon>Brassica</taxon>
    </lineage>
</organism>
<dbReference type="InterPro" id="IPR046349">
    <property type="entry name" value="C1-like_sf"/>
</dbReference>
<proteinExistence type="predicted"/>
<dbReference type="SUPFAM" id="SSF57889">
    <property type="entry name" value="Cysteine-rich domain"/>
    <property type="match status" value="1"/>
</dbReference>
<sequence>MYWCEVCEKQLDQRVWFYTCDECCVTVHLGCMFGSSYSMKPGSVYQQVGGDMKVVRNSGSTIRLFCHECNQRCTVPSTMKAIGGRGRGPRLTRC</sequence>
<evidence type="ECO:0000313" key="5">
    <source>
        <dbReference type="Proteomes" id="UP000712600"/>
    </source>
</evidence>